<organism evidence="1 2">
    <name type="scientific">Hymenobacter sublimis</name>
    <dbReference type="NCBI Taxonomy" id="2933777"/>
    <lineage>
        <taxon>Bacteria</taxon>
        <taxon>Pseudomonadati</taxon>
        <taxon>Bacteroidota</taxon>
        <taxon>Cytophagia</taxon>
        <taxon>Cytophagales</taxon>
        <taxon>Hymenobacteraceae</taxon>
        <taxon>Hymenobacter</taxon>
    </lineage>
</organism>
<keyword evidence="2" id="KW-1185">Reference proteome</keyword>
<proteinExistence type="predicted"/>
<protein>
    <submittedName>
        <fullName evidence="1">Uncharacterized protein</fullName>
    </submittedName>
</protein>
<dbReference type="EMBL" id="CP095848">
    <property type="protein sequence ID" value="UPL51251.1"/>
    <property type="molecule type" value="Genomic_DNA"/>
</dbReference>
<evidence type="ECO:0000313" key="2">
    <source>
        <dbReference type="Proteomes" id="UP000829647"/>
    </source>
</evidence>
<evidence type="ECO:0000313" key="1">
    <source>
        <dbReference type="EMBL" id="UPL51251.1"/>
    </source>
</evidence>
<accession>A0ABY4JHM4</accession>
<name>A0ABY4JHM4_9BACT</name>
<sequence>MPNALTNTKPSPTSEQLLINTLKENTVVSIASGQSPVLTQMKLLLVDIQSGLTPAVAHHAPKLFQLRKADRLGEKLLLMLVVFLLKTFQDSLKVKDGMEAADLIETAEMILQKYSHDSLKDVMLALKEAKWSGQNFYNALSGPKVMEMLEKYFDSKAQRIEAEHRQQKAQPVPDLLGSLPIELSAKLQDAIALPALNFDEEEYQRQRAAYYAHRLMEESLVAEIATDSAPEAPQQDAA</sequence>
<gene>
    <name evidence="1" type="ORF">MWH26_04795</name>
</gene>
<dbReference type="Proteomes" id="UP000829647">
    <property type="component" value="Chromosome"/>
</dbReference>
<dbReference type="RefSeq" id="WP_247977115.1">
    <property type="nucleotide sequence ID" value="NZ_CP095848.1"/>
</dbReference>
<reference evidence="1 2" key="1">
    <citation type="submission" date="2022-04" db="EMBL/GenBank/DDBJ databases">
        <title>Hymenobacter sp. isolated from the air.</title>
        <authorList>
            <person name="Won M."/>
            <person name="Lee C.-M."/>
            <person name="Woen H.-Y."/>
            <person name="Kwon S.-W."/>
        </authorList>
    </citation>
    <scope>NUCLEOTIDE SEQUENCE [LARGE SCALE GENOMIC DNA]</scope>
    <source>
        <strain evidence="2">5516 S-25</strain>
    </source>
</reference>